<evidence type="ECO:0000313" key="3">
    <source>
        <dbReference type="EMBL" id="PJA46003.1"/>
    </source>
</evidence>
<dbReference type="Pfam" id="PF02482">
    <property type="entry name" value="Ribosomal_S30AE"/>
    <property type="match status" value="1"/>
</dbReference>
<dbReference type="InterPro" id="IPR003489">
    <property type="entry name" value="RHF/RaiA"/>
</dbReference>
<dbReference type="PANTHER" id="PTHR33231">
    <property type="entry name" value="30S RIBOSOMAL PROTEIN"/>
    <property type="match status" value="1"/>
</dbReference>
<dbReference type="AlphaFoldDB" id="A0A2M7XDQ2"/>
<feature type="coiled-coil region" evidence="2">
    <location>
        <begin position="87"/>
        <end position="126"/>
    </location>
</feature>
<dbReference type="InterPro" id="IPR036567">
    <property type="entry name" value="RHF-like"/>
</dbReference>
<dbReference type="InterPro" id="IPR050574">
    <property type="entry name" value="HPF/YfiA_ribosome-assoc"/>
</dbReference>
<comment type="caution">
    <text evidence="3">The sequence shown here is derived from an EMBL/GenBank/DDBJ whole genome shotgun (WGS) entry which is preliminary data.</text>
</comment>
<keyword evidence="2" id="KW-0175">Coiled coil</keyword>
<dbReference type="GO" id="GO:0043024">
    <property type="term" value="F:ribosomal small subunit binding"/>
    <property type="evidence" value="ECO:0007669"/>
    <property type="project" value="TreeGrafter"/>
</dbReference>
<dbReference type="SUPFAM" id="SSF69754">
    <property type="entry name" value="Ribosome binding protein Y (YfiA homologue)"/>
    <property type="match status" value="1"/>
</dbReference>
<protein>
    <submittedName>
        <fullName evidence="3">Ribosomal subunit interface protein</fullName>
    </submittedName>
</protein>
<dbReference type="GO" id="GO:0022627">
    <property type="term" value="C:cytosolic small ribosomal subunit"/>
    <property type="evidence" value="ECO:0007669"/>
    <property type="project" value="TreeGrafter"/>
</dbReference>
<dbReference type="NCBIfam" id="TIGR00741">
    <property type="entry name" value="yfiA"/>
    <property type="match status" value="1"/>
</dbReference>
<keyword evidence="1" id="KW-0810">Translation regulation</keyword>
<proteinExistence type="predicted"/>
<dbReference type="EMBL" id="PFWT01000019">
    <property type="protein sequence ID" value="PJA46003.1"/>
    <property type="molecule type" value="Genomic_DNA"/>
</dbReference>
<dbReference type="CDD" id="cd00552">
    <property type="entry name" value="RaiA"/>
    <property type="match status" value="1"/>
</dbReference>
<evidence type="ECO:0000313" key="4">
    <source>
        <dbReference type="Proteomes" id="UP000231263"/>
    </source>
</evidence>
<sequence>MELIEITGTHIELTDPIKKYVEEKLGPVAKICEKFEPCDVQVEVGKTKPNQAKGDIYRAEFNLSIPGTKLRAEAIMDDLYAAIDKGTDELRRQVKDYKEKLQDADRVSMETTILEHEEVLDDYEDEDLVNED</sequence>
<accession>A0A2M7XDQ2</accession>
<evidence type="ECO:0000256" key="1">
    <source>
        <dbReference type="ARBA" id="ARBA00022845"/>
    </source>
</evidence>
<dbReference type="Proteomes" id="UP000231263">
    <property type="component" value="Unassembled WGS sequence"/>
</dbReference>
<reference evidence="4" key="1">
    <citation type="submission" date="2017-09" db="EMBL/GenBank/DDBJ databases">
        <title>Depth-based differentiation of microbial function through sediment-hosted aquifers and enrichment of novel symbionts in the deep terrestrial subsurface.</title>
        <authorList>
            <person name="Probst A.J."/>
            <person name="Ladd B."/>
            <person name="Jarett J.K."/>
            <person name="Geller-Mcgrath D.E."/>
            <person name="Sieber C.M.K."/>
            <person name="Emerson J.B."/>
            <person name="Anantharaman K."/>
            <person name="Thomas B.C."/>
            <person name="Malmstrom R."/>
            <person name="Stieglmeier M."/>
            <person name="Klingl A."/>
            <person name="Woyke T."/>
            <person name="Ryan C.M."/>
            <person name="Banfield J.F."/>
        </authorList>
    </citation>
    <scope>NUCLEOTIDE SEQUENCE [LARGE SCALE GENOMIC DNA]</scope>
</reference>
<organism evidence="3 4">
    <name type="scientific">Candidatus Uhrbacteria bacterium CG_4_9_14_3_um_filter_41_35</name>
    <dbReference type="NCBI Taxonomy" id="1975034"/>
    <lineage>
        <taxon>Bacteria</taxon>
        <taxon>Candidatus Uhriibacteriota</taxon>
    </lineage>
</organism>
<gene>
    <name evidence="3" type="primary">raiA</name>
    <name evidence="3" type="ORF">CO173_03960</name>
</gene>
<evidence type="ECO:0000256" key="2">
    <source>
        <dbReference type="SAM" id="Coils"/>
    </source>
</evidence>
<dbReference type="PANTHER" id="PTHR33231:SF1">
    <property type="entry name" value="30S RIBOSOMAL PROTEIN"/>
    <property type="match status" value="1"/>
</dbReference>
<dbReference type="Gene3D" id="3.30.160.100">
    <property type="entry name" value="Ribosome hibernation promotion factor-like"/>
    <property type="match status" value="1"/>
</dbReference>
<name>A0A2M7XDQ2_9BACT</name>
<dbReference type="GO" id="GO:0045900">
    <property type="term" value="P:negative regulation of translational elongation"/>
    <property type="evidence" value="ECO:0007669"/>
    <property type="project" value="TreeGrafter"/>
</dbReference>